<dbReference type="InterPro" id="IPR049614">
    <property type="entry name" value="HrpB_DEXH"/>
</dbReference>
<proteinExistence type="predicted"/>
<dbReference type="InterPro" id="IPR011545">
    <property type="entry name" value="DEAD/DEAH_box_helicase_dom"/>
</dbReference>
<dbReference type="Proteomes" id="UP000244932">
    <property type="component" value="Unassembled WGS sequence"/>
</dbReference>
<dbReference type="RefSeq" id="WP_108780496.1">
    <property type="nucleotide sequence ID" value="NZ_OMKW01000001.1"/>
</dbReference>
<dbReference type="InterPro" id="IPR027417">
    <property type="entry name" value="P-loop_NTPase"/>
</dbReference>
<dbReference type="NCBIfam" id="TIGR01970">
    <property type="entry name" value="DEAH_box_HrpB"/>
    <property type="match status" value="1"/>
</dbReference>
<dbReference type="SMART" id="SM00847">
    <property type="entry name" value="HA2"/>
    <property type="match status" value="1"/>
</dbReference>
<organism evidence="8 9">
    <name type="scientific">Pontivivens insulae</name>
    <dbReference type="NCBI Taxonomy" id="1639689"/>
    <lineage>
        <taxon>Bacteria</taxon>
        <taxon>Pseudomonadati</taxon>
        <taxon>Pseudomonadota</taxon>
        <taxon>Alphaproteobacteria</taxon>
        <taxon>Rhodobacterales</taxon>
        <taxon>Paracoccaceae</taxon>
        <taxon>Pontivivens</taxon>
    </lineage>
</organism>
<dbReference type="Pfam" id="PF00271">
    <property type="entry name" value="Helicase_C"/>
    <property type="match status" value="1"/>
</dbReference>
<protein>
    <recommendedName>
        <fullName evidence="10">ATP-dependent helicase HrpB</fullName>
    </recommendedName>
</protein>
<dbReference type="PANTHER" id="PTHR43519">
    <property type="entry name" value="ATP-DEPENDENT RNA HELICASE HRPB"/>
    <property type="match status" value="1"/>
</dbReference>
<dbReference type="SMART" id="SM00490">
    <property type="entry name" value="HELICc"/>
    <property type="match status" value="1"/>
</dbReference>
<evidence type="ECO:0000313" key="9">
    <source>
        <dbReference type="Proteomes" id="UP000244932"/>
    </source>
</evidence>
<keyword evidence="3" id="KW-0347">Helicase</keyword>
<dbReference type="CDD" id="cd17990">
    <property type="entry name" value="DEXHc_HrpB"/>
    <property type="match status" value="1"/>
</dbReference>
<keyword evidence="2" id="KW-0378">Hydrolase</keyword>
<dbReference type="PROSITE" id="PS51192">
    <property type="entry name" value="HELICASE_ATP_BIND_1"/>
    <property type="match status" value="1"/>
</dbReference>
<dbReference type="Gene3D" id="1.20.120.1080">
    <property type="match status" value="1"/>
</dbReference>
<keyword evidence="1" id="KW-0547">Nucleotide-binding</keyword>
<evidence type="ECO:0000256" key="5">
    <source>
        <dbReference type="SAM" id="MobiDB-lite"/>
    </source>
</evidence>
<evidence type="ECO:0000256" key="1">
    <source>
        <dbReference type="ARBA" id="ARBA00022741"/>
    </source>
</evidence>
<feature type="domain" description="Helicase C-terminal" evidence="7">
    <location>
        <begin position="203"/>
        <end position="366"/>
    </location>
</feature>
<feature type="domain" description="Helicase ATP-binding" evidence="6">
    <location>
        <begin position="13"/>
        <end position="172"/>
    </location>
</feature>
<dbReference type="OrthoDB" id="9805617at2"/>
<evidence type="ECO:0000313" key="8">
    <source>
        <dbReference type="EMBL" id="SPF27711.1"/>
    </source>
</evidence>
<dbReference type="Gene3D" id="3.40.50.300">
    <property type="entry name" value="P-loop containing nucleotide triphosphate hydrolases"/>
    <property type="match status" value="2"/>
</dbReference>
<dbReference type="PROSITE" id="PS51194">
    <property type="entry name" value="HELICASE_CTER"/>
    <property type="match status" value="1"/>
</dbReference>
<dbReference type="PANTHER" id="PTHR43519:SF1">
    <property type="entry name" value="ATP-DEPENDENT RNA HELICASE HRPB"/>
    <property type="match status" value="1"/>
</dbReference>
<dbReference type="EMBL" id="OMKW01000001">
    <property type="protein sequence ID" value="SPF27711.1"/>
    <property type="molecule type" value="Genomic_DNA"/>
</dbReference>
<feature type="region of interest" description="Disordered" evidence="5">
    <location>
        <begin position="773"/>
        <end position="799"/>
    </location>
</feature>
<dbReference type="InterPro" id="IPR007502">
    <property type="entry name" value="Helicase-assoc_dom"/>
</dbReference>
<dbReference type="GO" id="GO:0003676">
    <property type="term" value="F:nucleic acid binding"/>
    <property type="evidence" value="ECO:0007669"/>
    <property type="project" value="InterPro"/>
</dbReference>
<dbReference type="FunFam" id="3.40.50.300:FF:002125">
    <property type="entry name" value="ATP-dependent helicase HrpB"/>
    <property type="match status" value="1"/>
</dbReference>
<dbReference type="CDD" id="cd18791">
    <property type="entry name" value="SF2_C_RHA"/>
    <property type="match status" value="1"/>
</dbReference>
<evidence type="ECO:0000256" key="2">
    <source>
        <dbReference type="ARBA" id="ARBA00022801"/>
    </source>
</evidence>
<dbReference type="PIRSF" id="PIRSF005496">
    <property type="entry name" value="ATP_hel_hrpB"/>
    <property type="match status" value="1"/>
</dbReference>
<dbReference type="GO" id="GO:0016787">
    <property type="term" value="F:hydrolase activity"/>
    <property type="evidence" value="ECO:0007669"/>
    <property type="project" value="UniProtKB-KW"/>
</dbReference>
<dbReference type="Pfam" id="PF00270">
    <property type="entry name" value="DEAD"/>
    <property type="match status" value="1"/>
</dbReference>
<evidence type="ECO:0000259" key="6">
    <source>
        <dbReference type="PROSITE" id="PS51192"/>
    </source>
</evidence>
<evidence type="ECO:0000256" key="3">
    <source>
        <dbReference type="ARBA" id="ARBA00022806"/>
    </source>
</evidence>
<evidence type="ECO:0000259" key="7">
    <source>
        <dbReference type="PROSITE" id="PS51194"/>
    </source>
</evidence>
<gene>
    <name evidence="8" type="ORF">POI8812_00003</name>
</gene>
<dbReference type="InterPro" id="IPR014001">
    <property type="entry name" value="Helicase_ATP-bd"/>
</dbReference>
<dbReference type="AlphaFoldDB" id="A0A2R8A637"/>
<dbReference type="InterPro" id="IPR010225">
    <property type="entry name" value="HrpB"/>
</dbReference>
<evidence type="ECO:0000256" key="4">
    <source>
        <dbReference type="ARBA" id="ARBA00022840"/>
    </source>
</evidence>
<dbReference type="SMART" id="SM00487">
    <property type="entry name" value="DEXDc"/>
    <property type="match status" value="1"/>
</dbReference>
<dbReference type="SUPFAM" id="SSF52540">
    <property type="entry name" value="P-loop containing nucleoside triphosphate hydrolases"/>
    <property type="match status" value="1"/>
</dbReference>
<dbReference type="GO" id="GO:0005524">
    <property type="term" value="F:ATP binding"/>
    <property type="evidence" value="ECO:0007669"/>
    <property type="project" value="UniProtKB-KW"/>
</dbReference>
<dbReference type="InterPro" id="IPR013689">
    <property type="entry name" value="RNA_helicase_ATP-dep_HrpB_C"/>
</dbReference>
<dbReference type="GO" id="GO:0004386">
    <property type="term" value="F:helicase activity"/>
    <property type="evidence" value="ECO:0007669"/>
    <property type="project" value="UniProtKB-KW"/>
</dbReference>
<name>A0A2R8A637_9RHOB</name>
<reference evidence="8 9" key="1">
    <citation type="submission" date="2018-03" db="EMBL/GenBank/DDBJ databases">
        <authorList>
            <person name="Keele B.F."/>
        </authorList>
    </citation>
    <scope>NUCLEOTIDE SEQUENCE [LARGE SCALE GENOMIC DNA]</scope>
    <source>
        <strain evidence="8 9">CeCT 8812</strain>
    </source>
</reference>
<keyword evidence="9" id="KW-1185">Reference proteome</keyword>
<accession>A0A2R8A637</accession>
<dbReference type="Pfam" id="PF08482">
    <property type="entry name" value="HrpB_C"/>
    <property type="match status" value="1"/>
</dbReference>
<dbReference type="InterPro" id="IPR001650">
    <property type="entry name" value="Helicase_C-like"/>
</dbReference>
<evidence type="ECO:0008006" key="10">
    <source>
        <dbReference type="Google" id="ProtNLM"/>
    </source>
</evidence>
<keyword evidence="4" id="KW-0067">ATP-binding</keyword>
<sequence>MSLPIEPILPDLVATLRTHNRIVLQAPPGAGKTTMVPLALLPEVPGKIVMLEPRRVAARAAAARLADLLGEPLGTQVGYRMRGDAKPGSRIEVVTEGILTRMIQSDPELTGIGTVIFDEFHERSLQADLGLALTLEIAEALRDDLNIVVMSATLDAGPVADLIGAEIITSEGRSYPVETRHIPRPLKPEERRGQRLATHVAATVRQALAEEDGSILVFLPGQGEIARTAALLTDLPSDVEVHQLFGAMKLADQRRAVAPADQGRKVVLATSIAETSLTIDGVRIVIDAGLARRARFDPASGMSRLVTERVTRAEAEQRRGRAGRTAPGICIRLWTAGEEGALAAYPLPEIADADLTGLALDLAAWGATPDQLTFLTPPPDKALTEAQSLLQALNCLEGNGLTPHGKAVARLPVHPRLAHMLLRAGKSAPRAARIAALLEARGPRINDGSDMSRALDRLGDRPELMREAKRLAKLVPARESEKINDGALLSLAYPDRIAKRRPGDRPRYHLSGGKGVTLDDADALAKQDMLVIAETDGHPTEAKVRAALPVTLSDLRPLHNSQFKTVTVCEWSRRHRRVDARERDMLGALVLEDRRWTDPPSDAVLSAALDGVRDLGLAALGWTKASRLLRTRISIAGSGFPDVSDATLLDSLPDWLGPHFHGQRTAADFADFDPLEALRAMLDWNAQQELDARVPAKFRAPTGTQVAIDWSDPTNPAIAIRLQELFGLTEHPTVAGLAIRLDLLSPAGRPVQSTSDLPGFWATSYADVRKDMRGRYPRHPWPEDPAQAEATRRAKPRGT</sequence>